<keyword evidence="9" id="KW-1185">Reference proteome</keyword>
<keyword evidence="4 6" id="KW-0472">Membrane</keyword>
<dbReference type="Proteomes" id="UP000694888">
    <property type="component" value="Unplaced"/>
</dbReference>
<evidence type="ECO:0000313" key="9">
    <source>
        <dbReference type="Proteomes" id="UP000694888"/>
    </source>
</evidence>
<proteinExistence type="predicted"/>
<evidence type="ECO:0000256" key="7">
    <source>
        <dbReference type="SAM" id="SignalP"/>
    </source>
</evidence>
<keyword evidence="7" id="KW-0732">Signal</keyword>
<name>A0ABM0K213_APLCA</name>
<feature type="domain" description="Fatty acid hydroxylase" evidence="8">
    <location>
        <begin position="218"/>
        <end position="348"/>
    </location>
</feature>
<comment type="subcellular location">
    <subcellularLocation>
        <location evidence="1">Membrane</location>
    </subcellularLocation>
</comment>
<feature type="chain" id="PRO_5046922073" evidence="7">
    <location>
        <begin position="20"/>
        <end position="358"/>
    </location>
</feature>
<feature type="region of interest" description="Disordered" evidence="5">
    <location>
        <begin position="22"/>
        <end position="43"/>
    </location>
</feature>
<evidence type="ECO:0000256" key="4">
    <source>
        <dbReference type="ARBA" id="ARBA00023136"/>
    </source>
</evidence>
<evidence type="ECO:0000259" key="8">
    <source>
        <dbReference type="Pfam" id="PF04116"/>
    </source>
</evidence>
<keyword evidence="2 6" id="KW-0812">Transmembrane</keyword>
<dbReference type="PANTHER" id="PTHR11863">
    <property type="entry name" value="STEROL DESATURASE"/>
    <property type="match status" value="1"/>
</dbReference>
<sequence length="358" mass="41715">MRLCSEIVILHWLCSITRSSCTNMPPESQTESSTTSTATVRKHLPPVKDEKTGEYKSVADNFTGATQASRYLVVSAVALFIYFRAPLQDAVDHLWSYLIKNDLFCSAYFETIYVTLVYIALVAGYPFVMHYIPWVQKFKVSDDVTYVHRPFFGKVGMVLEMFFHLTPLLVADALKMKKYFDVPEIEWEKRRGQWIQTTRALPEHSPNVLLMCGQVIGSVIAFDAIFFVVHFILHKNFYLYKYFHSQHHDHDVMHPHVTNQLSVVERILQVASANYSLILFRSHPLSRLVFVPVFLWFLIENHTGYDLPWAPHRLIPHGVMGGPAKHHAHHQHGSRHYQPFFNYLDKWLENWQLRKKLA</sequence>
<evidence type="ECO:0000256" key="2">
    <source>
        <dbReference type="ARBA" id="ARBA00022692"/>
    </source>
</evidence>
<dbReference type="InterPro" id="IPR006694">
    <property type="entry name" value="Fatty_acid_hydroxylase"/>
</dbReference>
<feature type="signal peptide" evidence="7">
    <location>
        <begin position="1"/>
        <end position="19"/>
    </location>
</feature>
<evidence type="ECO:0000256" key="3">
    <source>
        <dbReference type="ARBA" id="ARBA00022989"/>
    </source>
</evidence>
<organism evidence="9 10">
    <name type="scientific">Aplysia californica</name>
    <name type="common">California sea hare</name>
    <dbReference type="NCBI Taxonomy" id="6500"/>
    <lineage>
        <taxon>Eukaryota</taxon>
        <taxon>Metazoa</taxon>
        <taxon>Spiralia</taxon>
        <taxon>Lophotrochozoa</taxon>
        <taxon>Mollusca</taxon>
        <taxon>Gastropoda</taxon>
        <taxon>Heterobranchia</taxon>
        <taxon>Euthyneura</taxon>
        <taxon>Tectipleura</taxon>
        <taxon>Aplysiida</taxon>
        <taxon>Aplysioidea</taxon>
        <taxon>Aplysiidae</taxon>
        <taxon>Aplysia</taxon>
    </lineage>
</organism>
<keyword evidence="3 6" id="KW-1133">Transmembrane helix</keyword>
<evidence type="ECO:0000256" key="6">
    <source>
        <dbReference type="SAM" id="Phobius"/>
    </source>
</evidence>
<dbReference type="GeneID" id="101858806"/>
<dbReference type="InterPro" id="IPR050307">
    <property type="entry name" value="Sterol_Desaturase_Related"/>
</dbReference>
<feature type="transmembrane region" description="Helical" evidence="6">
    <location>
        <begin position="151"/>
        <end position="170"/>
    </location>
</feature>
<feature type="compositionally biased region" description="Low complexity" evidence="5">
    <location>
        <begin position="27"/>
        <end position="37"/>
    </location>
</feature>
<dbReference type="Pfam" id="PF04116">
    <property type="entry name" value="FA_hydroxylase"/>
    <property type="match status" value="1"/>
</dbReference>
<gene>
    <name evidence="10" type="primary">LOC101858806</name>
</gene>
<evidence type="ECO:0000256" key="1">
    <source>
        <dbReference type="ARBA" id="ARBA00004370"/>
    </source>
</evidence>
<feature type="transmembrane region" description="Helical" evidence="6">
    <location>
        <begin position="68"/>
        <end position="87"/>
    </location>
</feature>
<feature type="transmembrane region" description="Helical" evidence="6">
    <location>
        <begin position="208"/>
        <end position="233"/>
    </location>
</feature>
<feature type="transmembrane region" description="Helical" evidence="6">
    <location>
        <begin position="108"/>
        <end position="131"/>
    </location>
</feature>
<dbReference type="RefSeq" id="XP_005106894.1">
    <property type="nucleotide sequence ID" value="XM_005106837.2"/>
</dbReference>
<reference evidence="10" key="1">
    <citation type="submission" date="2025-08" db="UniProtKB">
        <authorList>
            <consortium name="RefSeq"/>
        </authorList>
    </citation>
    <scope>IDENTIFICATION</scope>
</reference>
<protein>
    <submittedName>
        <fullName evidence="10">Cholesterol 25-hydroxylase isoform X1</fullName>
    </submittedName>
</protein>
<evidence type="ECO:0000256" key="5">
    <source>
        <dbReference type="SAM" id="MobiDB-lite"/>
    </source>
</evidence>
<accession>A0ABM0K213</accession>
<evidence type="ECO:0000313" key="10">
    <source>
        <dbReference type="RefSeq" id="XP_005106894.1"/>
    </source>
</evidence>